<name>A0A4D8QEP9_AZOBR</name>
<evidence type="ECO:0000313" key="2">
    <source>
        <dbReference type="Proteomes" id="UP000298596"/>
    </source>
</evidence>
<sequence length="681" mass="73400">MAYALFGYGNLIDLPATVLSCGSARPNLPVSNLADPDPQRPWVTQGTTRDWAHADFGAPQLLRLLGLFGALLTPAAQVRWRLGTRPLLDDFTVDFDFTTEKSLDPRLTFTRSGSRATRVNAAGLIETVPDNVPRFDYDPITRVCLGLLIEETRANRLRLSQDFTGANAADRWTKFHTAFGAAADWFAYDVASTEVMAPDGTYTSCKVTKLGANTLFLRQYFPNSYNVLANTTYAISFYVYYPSGPNITIDFNNDGWVTNTPFISASPYWQRVTAIVTIGATVTGTPNMLDAETGAPVGAVFWVWGFQFEVCTSGGAFATSYIATTTDSVGRNADVLTLPTSALRWYGAGTLYLETRMPADRITASSFRYQALVANAPTNVDSIWSQHGSDSKLRAGTTIAAVSQGIIAAPTATVGQISRTAIALRAGDAAVSWNGSAASALPCPVMPAAMDTVYFGRARDGNALGCLNGHFRRFKSYARRVADADLPALSGAEAAPVVGDLLDTGWVGAAVATGYWHTLHLLPAAVSARYLRVDIDDPARATTAVNGQAAGDLITGRLVAMPVEQPLASWSYPLNEEWKDTTGKQRGRRSGAVSVDPGPRFRVVSFGYEGLREADARGDFKEFLRLTGTSEQIVFVPDPGGAYQPTEAILGRRAETTPLTRANFAHWSHSMTIEEDPALGA</sequence>
<dbReference type="Proteomes" id="UP000298596">
    <property type="component" value="Plasmid p2"/>
</dbReference>
<evidence type="ECO:0000313" key="1">
    <source>
        <dbReference type="EMBL" id="QCO05439.1"/>
    </source>
</evidence>
<geneLocation type="plasmid" evidence="1">
    <name>p2</name>
</geneLocation>
<dbReference type="EMBL" id="CP032332">
    <property type="protein sequence ID" value="QCO05439.1"/>
    <property type="molecule type" value="Genomic_DNA"/>
</dbReference>
<proteinExistence type="predicted"/>
<accession>A0A4D8QEP9</accession>
<keyword evidence="1" id="KW-0614">Plasmid</keyword>
<gene>
    <name evidence="1" type="ORF">D3867_26195</name>
</gene>
<organism evidence="1 2">
    <name type="scientific">Azospirillum brasilense</name>
    <dbReference type="NCBI Taxonomy" id="192"/>
    <lineage>
        <taxon>Bacteria</taxon>
        <taxon>Pseudomonadati</taxon>
        <taxon>Pseudomonadota</taxon>
        <taxon>Alphaproteobacteria</taxon>
        <taxon>Rhodospirillales</taxon>
        <taxon>Azospirillaceae</taxon>
        <taxon>Azospirillum</taxon>
    </lineage>
</organism>
<protein>
    <submittedName>
        <fullName evidence="1">Uncharacterized protein</fullName>
    </submittedName>
</protein>
<dbReference type="AlphaFoldDB" id="A0A4D8QEP9"/>
<reference evidence="1 2" key="1">
    <citation type="submission" date="2018-09" db="EMBL/GenBank/DDBJ databases">
        <title>Whole genome based analysis of evolution and adaptive divergence in Indian and Brazilian strains of Azospirillum brasilense.</title>
        <authorList>
            <person name="Singh C."/>
            <person name="Tripathi A.K."/>
        </authorList>
    </citation>
    <scope>NUCLEOTIDE SEQUENCE [LARGE SCALE GENOMIC DNA]</scope>
    <source>
        <strain evidence="1 2">MTCC4036</strain>
        <plasmid evidence="1 2">p2</plasmid>
    </source>
</reference>